<dbReference type="InterPro" id="IPR013083">
    <property type="entry name" value="Znf_RING/FYVE/PHD"/>
</dbReference>
<reference evidence="2" key="1">
    <citation type="submission" date="2020-11" db="EMBL/GenBank/DDBJ databases">
        <authorList>
            <consortium name="DOE Joint Genome Institute"/>
            <person name="Ahrendt S."/>
            <person name="Riley R."/>
            <person name="Andreopoulos W."/>
            <person name="Labutti K."/>
            <person name="Pangilinan J."/>
            <person name="Ruiz-Duenas F.J."/>
            <person name="Barrasa J.M."/>
            <person name="Sanchez-Garcia M."/>
            <person name="Camarero S."/>
            <person name="Miyauchi S."/>
            <person name="Serrano A."/>
            <person name="Linde D."/>
            <person name="Babiker R."/>
            <person name="Drula E."/>
            <person name="Ayuso-Fernandez I."/>
            <person name="Pacheco R."/>
            <person name="Padilla G."/>
            <person name="Ferreira P."/>
            <person name="Barriuso J."/>
            <person name="Kellner H."/>
            <person name="Castanera R."/>
            <person name="Alfaro M."/>
            <person name="Ramirez L."/>
            <person name="Pisabarro A.G."/>
            <person name="Kuo A."/>
            <person name="Tritt A."/>
            <person name="Lipzen A."/>
            <person name="He G."/>
            <person name="Yan M."/>
            <person name="Ng V."/>
            <person name="Cullen D."/>
            <person name="Martin F."/>
            <person name="Rosso M.-N."/>
            <person name="Henrissat B."/>
            <person name="Hibbett D."/>
            <person name="Martinez A.T."/>
            <person name="Grigoriev I.V."/>
        </authorList>
    </citation>
    <scope>NUCLEOTIDE SEQUENCE</scope>
    <source>
        <strain evidence="2">CBS 506.95</strain>
    </source>
</reference>
<organism evidence="2 3">
    <name type="scientific">Crepidotus variabilis</name>
    <dbReference type="NCBI Taxonomy" id="179855"/>
    <lineage>
        <taxon>Eukaryota</taxon>
        <taxon>Fungi</taxon>
        <taxon>Dikarya</taxon>
        <taxon>Basidiomycota</taxon>
        <taxon>Agaricomycotina</taxon>
        <taxon>Agaricomycetes</taxon>
        <taxon>Agaricomycetidae</taxon>
        <taxon>Agaricales</taxon>
        <taxon>Agaricineae</taxon>
        <taxon>Crepidotaceae</taxon>
        <taxon>Crepidotus</taxon>
    </lineage>
</organism>
<keyword evidence="3" id="KW-1185">Reference proteome</keyword>
<dbReference type="Proteomes" id="UP000807306">
    <property type="component" value="Unassembled WGS sequence"/>
</dbReference>
<accession>A0A9P6EJQ8</accession>
<gene>
    <name evidence="2" type="ORF">CPB83DRAFT_921997</name>
</gene>
<dbReference type="SUPFAM" id="SSF57850">
    <property type="entry name" value="RING/U-box"/>
    <property type="match status" value="1"/>
</dbReference>
<dbReference type="OrthoDB" id="6270329at2759"/>
<evidence type="ECO:0000313" key="2">
    <source>
        <dbReference type="EMBL" id="KAF9530317.1"/>
    </source>
</evidence>
<proteinExistence type="predicted"/>
<feature type="coiled-coil region" evidence="1">
    <location>
        <begin position="72"/>
        <end position="99"/>
    </location>
</feature>
<dbReference type="Gene3D" id="3.30.40.10">
    <property type="entry name" value="Zinc/RING finger domain, C3HC4 (zinc finger)"/>
    <property type="match status" value="1"/>
</dbReference>
<keyword evidence="1" id="KW-0175">Coiled coil</keyword>
<dbReference type="EMBL" id="MU157840">
    <property type="protein sequence ID" value="KAF9530317.1"/>
    <property type="molecule type" value="Genomic_DNA"/>
</dbReference>
<evidence type="ECO:0000313" key="3">
    <source>
        <dbReference type="Proteomes" id="UP000807306"/>
    </source>
</evidence>
<dbReference type="AlphaFoldDB" id="A0A9P6EJQ8"/>
<protein>
    <submittedName>
        <fullName evidence="2">Uncharacterized protein</fullName>
    </submittedName>
</protein>
<evidence type="ECO:0000256" key="1">
    <source>
        <dbReference type="SAM" id="Coils"/>
    </source>
</evidence>
<sequence length="169" mass="19814">MAINGHKGSSWLYWHIYCNNCINDYVAASPKKGFSGKCPDCRATFRLIASDPSDLPEEYHPFFVSSVRRVYIENNNEDRDKLEHKVKHLKERLAAKIDNEKILTERCDSFATTIASHQKGEREAKYKAMDFVLKNDFLEVVMDACRRELRESRKMVEEPKSRTRYWGNM</sequence>
<name>A0A9P6EJQ8_9AGAR</name>
<comment type="caution">
    <text evidence="2">The sequence shown here is derived from an EMBL/GenBank/DDBJ whole genome shotgun (WGS) entry which is preliminary data.</text>
</comment>